<dbReference type="InterPro" id="IPR051795">
    <property type="entry name" value="Glycosyl_Hydrlase_43"/>
</dbReference>
<evidence type="ECO:0000256" key="3">
    <source>
        <dbReference type="ARBA" id="ARBA00023295"/>
    </source>
</evidence>
<accession>A0ABS1X1Q7</accession>
<dbReference type="PANTHER" id="PTHR42812:SF12">
    <property type="entry name" value="BETA-XYLOSIDASE-RELATED"/>
    <property type="match status" value="1"/>
</dbReference>
<dbReference type="InterPro" id="IPR041542">
    <property type="entry name" value="GH43_C2"/>
</dbReference>
<gene>
    <name evidence="6" type="ORF">JM946_20710</name>
</gene>
<dbReference type="Proteomes" id="UP000661077">
    <property type="component" value="Unassembled WGS sequence"/>
</dbReference>
<dbReference type="InterPro" id="IPR008928">
    <property type="entry name" value="6-hairpin_glycosidase_sf"/>
</dbReference>
<dbReference type="Pfam" id="PF17851">
    <property type="entry name" value="GH43_C2"/>
    <property type="match status" value="1"/>
</dbReference>
<feature type="signal peptide" evidence="4">
    <location>
        <begin position="1"/>
        <end position="25"/>
    </location>
</feature>
<dbReference type="Gene3D" id="2.115.10.20">
    <property type="entry name" value="Glycosyl hydrolase domain, family 43"/>
    <property type="match status" value="1"/>
</dbReference>
<proteinExistence type="inferred from homology"/>
<protein>
    <submittedName>
        <fullName evidence="6">Glycoside hydrolase 43 family protein</fullName>
    </submittedName>
</protein>
<sequence length="1260" mass="141461">MKPIAFALAGALALAASFVTTPAGAADPPRIYRNPVLHSDYSDPDVIRVGDSYYMVASTFHFSPGLPVLKSKDLVHWQLIGHVLSRLDFHPSYDLPGPVEFDDTTERIPFNTRMGHRYAAGVWAPAIRFHDGRFYVYFATPTEGVFMASAARAEGPWSAPVKVIDEPNLEDPCPLWDDDGNAYLIHSRVGAGPLILRKMTADGTKVLDAGTVIVEDKERLPILEGPKLLKRDGYYYIFAPYGGVGEGPQAVLRSRDIYGPYDVRTVLSKGTTHVQAPHQGGYVETPSAQGWFLHFNSTGAYGRIVHMQPVRWEDGWPVMGELLPGAPNGQPVLSHAVPDVGGTFDPVSIQTSDEFDSAQLGVQWEWNHNPANSHWSLSERRGYLRLKAMPAPNFVSAKNTLTQVLHGRSSQITTRIVVRQMHDGQKAGLAMFGKRPSWIGLTQQSGQRRLTFSYAGNETTGDVITTESLLLRVNVDDEFARYSYSLDDGKTFKPFGTRAKLMFSWWKGARPALFTYTSHKAGGGIADFDWVRVKDTRIDRQALVTRHNPTLTRVDPSAPLMVGNGNIAFTADITGLQTFQEQYSPLSPLLTQAQWAWHSFPNPKGYQYEDSLVSVDVRGQARQYPWLEDWSEAKRPEIQWLRENPHRFSLGRLSLHLLSSDGHPAKFRDLKQTSQTLDLWRGTLQSRFEFEGRPVDVETSVHPRLDLLLVRINAPSFDRSRLGIDLKFPGVAAQLNPNPADWQHPERHSTEVLARTARQLSIERRLDDTRYFVEAASDEDVTFDSVAPHTIRVLPKDNDGSFTFSVLFTPERHQQPLPSAATTRAAVTTHWDTHWNNGGVIDFSGSTDPRAKELERRVVLSQYLMALNAAGTMPPQEEGLFSNSWNGKFHLEMHPWHAAHFALWGRTELLERSMPWYQQHLPQARARAAAHGVKGAWWPKMVGPDGLESPSTITPFLMWQQPHPIFLAELIYRDRPNPVTLAQYQELVFETAELLASFAHYDGQRDRYVLGPPLIPAQEVFPPLSTFNPTFELEYFRFGLATAQSWRERLKMPRKPEWDQVLQKLSPLPQRDGLYLAVESFPEQWQQARSPSCSNGKTAGQCWNRDHPSFVGALGLLPGASVDRETMRRTLRAVESHWDLRQTWGWDFPLLAMTAARLHEPDKAVDYLLHASRNFQFGVSGMTPRVHLNEHAADLAPSAASTPNADAGYRRLAETYFPSNGGLLLAVGLMAAGWDGELAHLPGFPKEGWQVRVEGLRPLP</sequence>
<dbReference type="Pfam" id="PF04616">
    <property type="entry name" value="Glyco_hydro_43"/>
    <property type="match status" value="1"/>
</dbReference>
<dbReference type="InterPro" id="IPR012341">
    <property type="entry name" value="6hp_glycosidase-like_sf"/>
</dbReference>
<evidence type="ECO:0000259" key="5">
    <source>
        <dbReference type="Pfam" id="PF17851"/>
    </source>
</evidence>
<evidence type="ECO:0000256" key="4">
    <source>
        <dbReference type="SAM" id="SignalP"/>
    </source>
</evidence>
<dbReference type="InterPro" id="IPR006710">
    <property type="entry name" value="Glyco_hydro_43"/>
</dbReference>
<dbReference type="RefSeq" id="WP_203169284.1">
    <property type="nucleotide sequence ID" value="NZ_JAEVLS010000005.1"/>
</dbReference>
<keyword evidence="4" id="KW-0732">Signal</keyword>
<dbReference type="SUPFAM" id="SSF49899">
    <property type="entry name" value="Concanavalin A-like lectins/glucanases"/>
    <property type="match status" value="1"/>
</dbReference>
<comment type="similarity">
    <text evidence="1">Belongs to the glycosyl hydrolase 43 family.</text>
</comment>
<dbReference type="GO" id="GO:0016787">
    <property type="term" value="F:hydrolase activity"/>
    <property type="evidence" value="ECO:0007669"/>
    <property type="project" value="UniProtKB-KW"/>
</dbReference>
<dbReference type="Gene3D" id="2.60.120.200">
    <property type="match status" value="1"/>
</dbReference>
<dbReference type="Gene3D" id="1.50.10.10">
    <property type="match status" value="1"/>
</dbReference>
<keyword evidence="7" id="KW-1185">Reference proteome</keyword>
<dbReference type="PANTHER" id="PTHR42812">
    <property type="entry name" value="BETA-XYLOSIDASE"/>
    <property type="match status" value="1"/>
</dbReference>
<dbReference type="SUPFAM" id="SSF75005">
    <property type="entry name" value="Arabinanase/levansucrase/invertase"/>
    <property type="match status" value="1"/>
</dbReference>
<dbReference type="InterPro" id="IPR023296">
    <property type="entry name" value="Glyco_hydro_beta-prop_sf"/>
</dbReference>
<evidence type="ECO:0000313" key="7">
    <source>
        <dbReference type="Proteomes" id="UP000661077"/>
    </source>
</evidence>
<organism evidence="6 7">
    <name type="scientific">Steroidobacter gossypii</name>
    <dbReference type="NCBI Taxonomy" id="2805490"/>
    <lineage>
        <taxon>Bacteria</taxon>
        <taxon>Pseudomonadati</taxon>
        <taxon>Pseudomonadota</taxon>
        <taxon>Gammaproteobacteria</taxon>
        <taxon>Steroidobacterales</taxon>
        <taxon>Steroidobacteraceae</taxon>
        <taxon>Steroidobacter</taxon>
    </lineage>
</organism>
<dbReference type="CDD" id="cd09001">
    <property type="entry name" value="GH43_FsAxh1-like"/>
    <property type="match status" value="1"/>
</dbReference>
<evidence type="ECO:0000313" key="6">
    <source>
        <dbReference type="EMBL" id="MBM0107164.1"/>
    </source>
</evidence>
<feature type="chain" id="PRO_5046266526" evidence="4">
    <location>
        <begin position="26"/>
        <end position="1260"/>
    </location>
</feature>
<dbReference type="SUPFAM" id="SSF48208">
    <property type="entry name" value="Six-hairpin glycosidases"/>
    <property type="match status" value="1"/>
</dbReference>
<keyword evidence="3" id="KW-0326">Glycosidase</keyword>
<keyword evidence="2 6" id="KW-0378">Hydrolase</keyword>
<feature type="domain" description="Beta-xylosidase C-terminal Concanavalin A-like" evidence="5">
    <location>
        <begin position="352"/>
        <end position="534"/>
    </location>
</feature>
<reference evidence="6 7" key="1">
    <citation type="journal article" date="2021" name="Int. J. Syst. Evol. Microbiol.">
        <title>Steroidobacter gossypii sp. nov., isolated from soil of cotton cropping field.</title>
        <authorList>
            <person name="Huang R."/>
            <person name="Yang S."/>
            <person name="Zhen C."/>
            <person name="Liu W."/>
        </authorList>
    </citation>
    <scope>NUCLEOTIDE SEQUENCE [LARGE SCALE GENOMIC DNA]</scope>
    <source>
        <strain evidence="6 7">S1-65</strain>
    </source>
</reference>
<dbReference type="EMBL" id="JAEVLS010000005">
    <property type="protein sequence ID" value="MBM0107164.1"/>
    <property type="molecule type" value="Genomic_DNA"/>
</dbReference>
<evidence type="ECO:0000256" key="1">
    <source>
        <dbReference type="ARBA" id="ARBA00009865"/>
    </source>
</evidence>
<evidence type="ECO:0000256" key="2">
    <source>
        <dbReference type="ARBA" id="ARBA00022801"/>
    </source>
</evidence>
<name>A0ABS1X1Q7_9GAMM</name>
<comment type="caution">
    <text evidence="6">The sequence shown here is derived from an EMBL/GenBank/DDBJ whole genome shotgun (WGS) entry which is preliminary data.</text>
</comment>
<dbReference type="InterPro" id="IPR013320">
    <property type="entry name" value="ConA-like_dom_sf"/>
</dbReference>